<protein>
    <submittedName>
        <fullName evidence="2">Uncharacterized protein</fullName>
    </submittedName>
</protein>
<sequence>MGSEGEIGGERERVRGCEREMKEGVAAEIGGEGERERHEREWREESRWRK</sequence>
<feature type="compositionally biased region" description="Basic and acidic residues" evidence="1">
    <location>
        <begin position="32"/>
        <end position="50"/>
    </location>
</feature>
<dbReference type="EMBL" id="BTGU01000024">
    <property type="protein sequence ID" value="GMN47147.1"/>
    <property type="molecule type" value="Genomic_DNA"/>
</dbReference>
<dbReference type="AlphaFoldDB" id="A0AA88A641"/>
<feature type="region of interest" description="Disordered" evidence="1">
    <location>
        <begin position="1"/>
        <end position="50"/>
    </location>
</feature>
<evidence type="ECO:0000313" key="3">
    <source>
        <dbReference type="Proteomes" id="UP001187192"/>
    </source>
</evidence>
<comment type="caution">
    <text evidence="2">The sequence shown here is derived from an EMBL/GenBank/DDBJ whole genome shotgun (WGS) entry which is preliminary data.</text>
</comment>
<feature type="compositionally biased region" description="Basic and acidic residues" evidence="1">
    <location>
        <begin position="8"/>
        <end position="25"/>
    </location>
</feature>
<proteinExistence type="predicted"/>
<evidence type="ECO:0000256" key="1">
    <source>
        <dbReference type="SAM" id="MobiDB-lite"/>
    </source>
</evidence>
<gene>
    <name evidence="2" type="ORF">TIFTF001_016333</name>
</gene>
<evidence type="ECO:0000313" key="2">
    <source>
        <dbReference type="EMBL" id="GMN47147.1"/>
    </source>
</evidence>
<organism evidence="2 3">
    <name type="scientific">Ficus carica</name>
    <name type="common">Common fig</name>
    <dbReference type="NCBI Taxonomy" id="3494"/>
    <lineage>
        <taxon>Eukaryota</taxon>
        <taxon>Viridiplantae</taxon>
        <taxon>Streptophyta</taxon>
        <taxon>Embryophyta</taxon>
        <taxon>Tracheophyta</taxon>
        <taxon>Spermatophyta</taxon>
        <taxon>Magnoliopsida</taxon>
        <taxon>eudicotyledons</taxon>
        <taxon>Gunneridae</taxon>
        <taxon>Pentapetalae</taxon>
        <taxon>rosids</taxon>
        <taxon>fabids</taxon>
        <taxon>Rosales</taxon>
        <taxon>Moraceae</taxon>
        <taxon>Ficeae</taxon>
        <taxon>Ficus</taxon>
    </lineage>
</organism>
<name>A0AA88A641_FICCA</name>
<dbReference type="Proteomes" id="UP001187192">
    <property type="component" value="Unassembled WGS sequence"/>
</dbReference>
<reference evidence="2" key="1">
    <citation type="submission" date="2023-07" db="EMBL/GenBank/DDBJ databases">
        <title>draft genome sequence of fig (Ficus carica).</title>
        <authorList>
            <person name="Takahashi T."/>
            <person name="Nishimura K."/>
        </authorList>
    </citation>
    <scope>NUCLEOTIDE SEQUENCE</scope>
</reference>
<accession>A0AA88A641</accession>
<keyword evidence="3" id="KW-1185">Reference proteome</keyword>